<dbReference type="PANTHER" id="PTHR13135">
    <property type="entry name" value="CYTOSOLIC RESINIFERATOXIN BINDING PROTEIN RBP-26"/>
    <property type="match status" value="1"/>
</dbReference>
<sequence length="303" mass="33387">MAMMDVDDARAHPAARLVFDDDESVEVRTSDVLSEDANARVRVLTADVEDAMDVKMSAANAGKTKMGAATMFARLFGTDGERGSKRDRAASPAVKMNRRKAADGTRTQDLGRLARELAQQLDEPKVRLLARAINELGEAQVRAYVLEAATQQRHGGEMTALGDRRRTTGGIFWAIVRARTKPEVYDIIYAEERERQKERSKARARARRAAADGKENIPPVGHAKPTMAQILFGSIRDEHFPENRAPLAPIVVPIDAVTPKPTLKTVGWADDDDDFDFSAGSELAAPMKTQKPDFTFAQIAKMR</sequence>
<dbReference type="GO" id="GO:0006408">
    <property type="term" value="P:snRNA export from nucleus"/>
    <property type="evidence" value="ECO:0007669"/>
    <property type="project" value="InterPro"/>
</dbReference>
<dbReference type="GO" id="GO:0015031">
    <property type="term" value="P:protein transport"/>
    <property type="evidence" value="ECO:0007669"/>
    <property type="project" value="UniProtKB-KW"/>
</dbReference>
<dbReference type="GO" id="GO:0003723">
    <property type="term" value="F:RNA binding"/>
    <property type="evidence" value="ECO:0007669"/>
    <property type="project" value="UniProtKB-KW"/>
</dbReference>
<dbReference type="GeneID" id="5002232"/>
<feature type="region of interest" description="Disordered" evidence="11">
    <location>
        <begin position="196"/>
        <end position="222"/>
    </location>
</feature>
<dbReference type="PANTHER" id="PTHR13135:SF0">
    <property type="entry name" value="PHOSPHORYLATED ADAPTER RNA EXPORT PROTEIN"/>
    <property type="match status" value="1"/>
</dbReference>
<feature type="domain" description="Phosphorylated adapter RNA export protein RNA-binding" evidence="12">
    <location>
        <begin position="113"/>
        <end position="194"/>
    </location>
</feature>
<dbReference type="RefSeq" id="XP_001418137.1">
    <property type="nucleotide sequence ID" value="XM_001418100.1"/>
</dbReference>
<evidence type="ECO:0000256" key="1">
    <source>
        <dbReference type="ARBA" id="ARBA00004123"/>
    </source>
</evidence>
<evidence type="ECO:0000256" key="10">
    <source>
        <dbReference type="ARBA" id="ARBA00030834"/>
    </source>
</evidence>
<dbReference type="Gramene" id="ABO96430">
    <property type="protein sequence ID" value="ABO96430"/>
    <property type="gene ID" value="OSTLU_15628"/>
</dbReference>
<dbReference type="EMBL" id="CP000586">
    <property type="protein sequence ID" value="ABO96430.1"/>
    <property type="molecule type" value="Genomic_DNA"/>
</dbReference>
<keyword evidence="5" id="KW-0813">Transport</keyword>
<evidence type="ECO:0000256" key="5">
    <source>
        <dbReference type="ARBA" id="ARBA00022448"/>
    </source>
</evidence>
<evidence type="ECO:0000256" key="11">
    <source>
        <dbReference type="SAM" id="MobiDB-lite"/>
    </source>
</evidence>
<dbReference type="Proteomes" id="UP000001568">
    <property type="component" value="Chromosome 6"/>
</dbReference>
<reference evidence="13 14" key="1">
    <citation type="journal article" date="2007" name="Proc. Natl. Acad. Sci. U.S.A.">
        <title>The tiny eukaryote Ostreococcus provides genomic insights into the paradox of plankton speciation.</title>
        <authorList>
            <person name="Palenik B."/>
            <person name="Grimwood J."/>
            <person name="Aerts A."/>
            <person name="Rouze P."/>
            <person name="Salamov A."/>
            <person name="Putnam N."/>
            <person name="Dupont C."/>
            <person name="Jorgensen R."/>
            <person name="Derelle E."/>
            <person name="Rombauts S."/>
            <person name="Zhou K."/>
            <person name="Otillar R."/>
            <person name="Merchant S.S."/>
            <person name="Podell S."/>
            <person name="Gaasterland T."/>
            <person name="Napoli C."/>
            <person name="Gendler K."/>
            <person name="Manuell A."/>
            <person name="Tai V."/>
            <person name="Vallon O."/>
            <person name="Piganeau G."/>
            <person name="Jancek S."/>
            <person name="Heijde M."/>
            <person name="Jabbari K."/>
            <person name="Bowler C."/>
            <person name="Lohr M."/>
            <person name="Robbens S."/>
            <person name="Werner G."/>
            <person name="Dubchak I."/>
            <person name="Pazour G.J."/>
            <person name="Ren Q."/>
            <person name="Paulsen I."/>
            <person name="Delwiche C."/>
            <person name="Schmutz J."/>
            <person name="Rokhsar D."/>
            <person name="Van de Peer Y."/>
            <person name="Moreau H."/>
            <person name="Grigoriev I.V."/>
        </authorList>
    </citation>
    <scope>NUCLEOTIDE SEQUENCE [LARGE SCALE GENOMIC DNA]</scope>
    <source>
        <strain evidence="13 14">CCE9901</strain>
    </source>
</reference>
<evidence type="ECO:0000256" key="4">
    <source>
        <dbReference type="ARBA" id="ARBA00016856"/>
    </source>
</evidence>
<accession>A4RYA9</accession>
<dbReference type="InterPro" id="IPR019385">
    <property type="entry name" value="PHAX_RNA-binding_domain"/>
</dbReference>
<evidence type="ECO:0000259" key="12">
    <source>
        <dbReference type="Pfam" id="PF10258"/>
    </source>
</evidence>
<evidence type="ECO:0000256" key="8">
    <source>
        <dbReference type="ARBA" id="ARBA00022927"/>
    </source>
</evidence>
<evidence type="ECO:0000256" key="7">
    <source>
        <dbReference type="ARBA" id="ARBA00022884"/>
    </source>
</evidence>
<name>A4RYA9_OSTLU</name>
<keyword evidence="9" id="KW-0539">Nucleus</keyword>
<protein>
    <recommendedName>
        <fullName evidence="4">Phosphorylated adapter RNA export protein</fullName>
    </recommendedName>
    <alternativeName>
        <fullName evidence="10">RNA U small nuclear RNA export adapter protein</fullName>
    </alternativeName>
</protein>
<dbReference type="GO" id="GO:0005737">
    <property type="term" value="C:cytoplasm"/>
    <property type="evidence" value="ECO:0007669"/>
    <property type="project" value="UniProtKB-SubCell"/>
</dbReference>
<evidence type="ECO:0000256" key="3">
    <source>
        <dbReference type="ARBA" id="ARBA00006094"/>
    </source>
</evidence>
<dbReference type="Pfam" id="PF10258">
    <property type="entry name" value="PHAX_RNA-bd"/>
    <property type="match status" value="1"/>
</dbReference>
<evidence type="ECO:0000256" key="9">
    <source>
        <dbReference type="ARBA" id="ARBA00023242"/>
    </source>
</evidence>
<dbReference type="InterPro" id="IPR038092">
    <property type="entry name" value="PHAX_RNA-binding_sf"/>
</dbReference>
<dbReference type="eggNOG" id="KOG3948">
    <property type="taxonomic scope" value="Eukaryota"/>
</dbReference>
<dbReference type="AlphaFoldDB" id="A4RYA9"/>
<comment type="subcellular location">
    <subcellularLocation>
        <location evidence="2">Cytoplasm</location>
    </subcellularLocation>
    <subcellularLocation>
        <location evidence="1">Nucleus</location>
    </subcellularLocation>
</comment>
<evidence type="ECO:0000256" key="6">
    <source>
        <dbReference type="ARBA" id="ARBA00022490"/>
    </source>
</evidence>
<dbReference type="KEGG" id="olu:OSTLU_15628"/>
<keyword evidence="8" id="KW-0653">Protein transport</keyword>
<evidence type="ECO:0000313" key="14">
    <source>
        <dbReference type="Proteomes" id="UP000001568"/>
    </source>
</evidence>
<comment type="similarity">
    <text evidence="3">Belongs to the PHAX family.</text>
</comment>
<feature type="region of interest" description="Disordered" evidence="11">
    <location>
        <begin position="81"/>
        <end position="106"/>
    </location>
</feature>
<dbReference type="GO" id="GO:0005634">
    <property type="term" value="C:nucleus"/>
    <property type="evidence" value="ECO:0007669"/>
    <property type="project" value="UniProtKB-SubCell"/>
</dbReference>
<dbReference type="OMA" id="KPTMAQI"/>
<keyword evidence="6" id="KW-0963">Cytoplasm</keyword>
<evidence type="ECO:0000313" key="13">
    <source>
        <dbReference type="EMBL" id="ABO96430.1"/>
    </source>
</evidence>
<dbReference type="OrthoDB" id="498933at2759"/>
<dbReference type="InterPro" id="IPR039047">
    <property type="entry name" value="PHAX"/>
</dbReference>
<dbReference type="STRING" id="436017.A4RYA9"/>
<dbReference type="Gene3D" id="1.10.10.1440">
    <property type="entry name" value="PHAX RNA-binding domain"/>
    <property type="match status" value="1"/>
</dbReference>
<keyword evidence="14" id="KW-1185">Reference proteome</keyword>
<evidence type="ECO:0000256" key="2">
    <source>
        <dbReference type="ARBA" id="ARBA00004496"/>
    </source>
</evidence>
<gene>
    <name evidence="13" type="ORF">OSTLU_15628</name>
</gene>
<organism evidence="13 14">
    <name type="scientific">Ostreococcus lucimarinus (strain CCE9901)</name>
    <dbReference type="NCBI Taxonomy" id="436017"/>
    <lineage>
        <taxon>Eukaryota</taxon>
        <taxon>Viridiplantae</taxon>
        <taxon>Chlorophyta</taxon>
        <taxon>Mamiellophyceae</taxon>
        <taxon>Mamiellales</taxon>
        <taxon>Bathycoccaceae</taxon>
        <taxon>Ostreococcus</taxon>
    </lineage>
</organism>
<keyword evidence="7" id="KW-0694">RNA-binding</keyword>
<dbReference type="HOGENOM" id="CLU_919493_0_0_1"/>
<proteinExistence type="inferred from homology"/>